<dbReference type="AlphaFoldDB" id="A0A3A8IRN9"/>
<feature type="transmembrane region" description="Helical" evidence="3">
    <location>
        <begin position="391"/>
        <end position="412"/>
    </location>
</feature>
<organism evidence="5 6">
    <name type="scientific">Corallococcus terminator</name>
    <dbReference type="NCBI Taxonomy" id="2316733"/>
    <lineage>
        <taxon>Bacteria</taxon>
        <taxon>Pseudomonadati</taxon>
        <taxon>Myxococcota</taxon>
        <taxon>Myxococcia</taxon>
        <taxon>Myxococcales</taxon>
        <taxon>Cystobacterineae</taxon>
        <taxon>Myxococcaceae</taxon>
        <taxon>Corallococcus</taxon>
    </lineage>
</organism>
<name>A0A3A8IRN9_9BACT</name>
<feature type="domain" description="Histidine kinase" evidence="4">
    <location>
        <begin position="573"/>
        <end position="774"/>
    </location>
</feature>
<dbReference type="PANTHER" id="PTHR45569">
    <property type="entry name" value="SENSOR PROTEIN KDPD"/>
    <property type="match status" value="1"/>
</dbReference>
<dbReference type="SUPFAM" id="SSF55781">
    <property type="entry name" value="GAF domain-like"/>
    <property type="match status" value="1"/>
</dbReference>
<keyword evidence="3" id="KW-0472">Membrane</keyword>
<dbReference type="Pfam" id="PF02518">
    <property type="entry name" value="HATPase_c"/>
    <property type="match status" value="1"/>
</dbReference>
<evidence type="ECO:0000256" key="3">
    <source>
        <dbReference type="SAM" id="Phobius"/>
    </source>
</evidence>
<feature type="transmembrane region" description="Helical" evidence="3">
    <location>
        <begin position="191"/>
        <end position="213"/>
    </location>
</feature>
<evidence type="ECO:0000259" key="4">
    <source>
        <dbReference type="PROSITE" id="PS50109"/>
    </source>
</evidence>
<dbReference type="EC" id="2.7.13.3" evidence="2"/>
<feature type="transmembrane region" description="Helical" evidence="3">
    <location>
        <begin position="167"/>
        <end position="185"/>
    </location>
</feature>
<dbReference type="PANTHER" id="PTHR45569:SF1">
    <property type="entry name" value="SENSOR PROTEIN KDPD"/>
    <property type="match status" value="1"/>
</dbReference>
<keyword evidence="3" id="KW-0812">Transmembrane</keyword>
<dbReference type="InterPro" id="IPR005467">
    <property type="entry name" value="His_kinase_dom"/>
</dbReference>
<dbReference type="GO" id="GO:0005886">
    <property type="term" value="C:plasma membrane"/>
    <property type="evidence" value="ECO:0007669"/>
    <property type="project" value="TreeGrafter"/>
</dbReference>
<dbReference type="SMART" id="SM00387">
    <property type="entry name" value="HATPase_c"/>
    <property type="match status" value="1"/>
</dbReference>
<evidence type="ECO:0000313" key="6">
    <source>
        <dbReference type="Proteomes" id="UP000268094"/>
    </source>
</evidence>
<keyword evidence="3" id="KW-1133">Transmembrane helix</keyword>
<dbReference type="InterPro" id="IPR004358">
    <property type="entry name" value="Sig_transdc_His_kin-like_C"/>
</dbReference>
<dbReference type="SUPFAM" id="SSF55874">
    <property type="entry name" value="ATPase domain of HSP90 chaperone/DNA topoisomerase II/histidine kinase"/>
    <property type="match status" value="1"/>
</dbReference>
<evidence type="ECO:0000256" key="2">
    <source>
        <dbReference type="ARBA" id="ARBA00012438"/>
    </source>
</evidence>
<feature type="transmembrane region" description="Helical" evidence="3">
    <location>
        <begin position="225"/>
        <end position="246"/>
    </location>
</feature>
<dbReference type="GO" id="GO:0000155">
    <property type="term" value="F:phosphorelay sensor kinase activity"/>
    <property type="evidence" value="ECO:0007669"/>
    <property type="project" value="TreeGrafter"/>
</dbReference>
<dbReference type="PROSITE" id="PS50109">
    <property type="entry name" value="HIS_KIN"/>
    <property type="match status" value="1"/>
</dbReference>
<keyword evidence="5" id="KW-0418">Kinase</keyword>
<feature type="transmembrane region" description="Helical" evidence="3">
    <location>
        <begin position="292"/>
        <end position="313"/>
    </location>
</feature>
<dbReference type="InterPro" id="IPR029016">
    <property type="entry name" value="GAF-like_dom_sf"/>
</dbReference>
<evidence type="ECO:0000313" key="5">
    <source>
        <dbReference type="EMBL" id="RKG86189.1"/>
    </source>
</evidence>
<dbReference type="InterPro" id="IPR003594">
    <property type="entry name" value="HATPase_dom"/>
</dbReference>
<evidence type="ECO:0000256" key="1">
    <source>
        <dbReference type="ARBA" id="ARBA00000085"/>
    </source>
</evidence>
<dbReference type="Gene3D" id="3.30.565.10">
    <property type="entry name" value="Histidine kinase-like ATPase, C-terminal domain"/>
    <property type="match status" value="1"/>
</dbReference>
<dbReference type="Proteomes" id="UP000268094">
    <property type="component" value="Unassembled WGS sequence"/>
</dbReference>
<dbReference type="Gene3D" id="3.30.450.40">
    <property type="match status" value="1"/>
</dbReference>
<proteinExistence type="predicted"/>
<accession>A0A3A8IRN9</accession>
<protein>
    <recommendedName>
        <fullName evidence="2">histidine kinase</fullName>
        <ecNumber evidence="2">2.7.13.3</ecNumber>
    </recommendedName>
</protein>
<keyword evidence="5" id="KW-0808">Transferase</keyword>
<gene>
    <name evidence="5" type="ORF">D7V88_18320</name>
</gene>
<comment type="caution">
    <text evidence="5">The sequence shown here is derived from an EMBL/GenBank/DDBJ whole genome shotgun (WGS) entry which is preliminary data.</text>
</comment>
<dbReference type="InterPro" id="IPR036890">
    <property type="entry name" value="HATPase_C_sf"/>
</dbReference>
<dbReference type="EMBL" id="RAVZ01000118">
    <property type="protein sequence ID" value="RKG86189.1"/>
    <property type="molecule type" value="Genomic_DNA"/>
</dbReference>
<dbReference type="InterPro" id="IPR052023">
    <property type="entry name" value="Histidine_kinase_KdpD"/>
</dbReference>
<comment type="catalytic activity">
    <reaction evidence="1">
        <text>ATP + protein L-histidine = ADP + protein N-phospho-L-histidine.</text>
        <dbReference type="EC" id="2.7.13.3"/>
    </reaction>
</comment>
<sequence length="792" mass="86348">MPSIGNVSRRRSRPVTWLTVTAVTLLLGVGVAASVNAWQTVGAPFPGLFVDPYADFSNVSMPSWALEPLSLKYPDRLVAVEGQPLSPDARLPSQSAAARIAALARDGHTQVRLTFMTSAGPREVIRPLLRLSTHEMGFFFGFYALVALFLLWTAGMVLLMAGHRPGARAYAIWAVGAYLLFLTFYDYHTTATLPAAFSVGGVGFDLGFLWMAYAFPEPPRRGRRVLLPVLLAVTAWGVGAAIWMGLSPWLGRDASTTRLLVGQGIPLSMAVLLLSIVLRLGRGSGRERSELLSAAWGLAAAPATLAVGFLLALASGSTVVHLFVPFVIPLLPLSVGFSLVRHNILATNVVLSRRLLAGPILLASLCATLLAWLALRLLVREGVETWLPTLLALPVLIGGIMACNRLSLWLFFPATSQFRPSIEQLSDQLSSLHELPAIRQAVEAVVWRWLPTSGPVRVLQAHELPAVPNLPEDALERLNTGHHVWTEETPWNRMLVVPMRSLGRLRGVLLLPPKHHAALYTSEDLTLLATIASLGAVSLHHAEALKELDALRRSDVEATRDEKRFTLGLLGAELSHEIAYPLNFFRYLLKRSGRGHALEPQDVEIGSEEVARLERMLVTLRKLKLPVPQVAQVTLVGPLKRALELIREPLEDKRISVSIEVPEGLVVLADPDMLLQVLANLLRNGMQAVEPGGSIGVRAVLVDQGLKVECWDSGPGVPESLRDHIWNPWMTTKEGGSGLGLAITQRLVSSLGWRISLERREERTWFCLHVPERALIASSPVAVPSTARASPG</sequence>
<dbReference type="PRINTS" id="PR00344">
    <property type="entry name" value="BCTRLSENSOR"/>
</dbReference>
<feature type="transmembrane region" description="Helical" evidence="3">
    <location>
        <begin position="360"/>
        <end position="379"/>
    </location>
</feature>
<feature type="transmembrane region" description="Helical" evidence="3">
    <location>
        <begin position="258"/>
        <end position="280"/>
    </location>
</feature>
<feature type="transmembrane region" description="Helical" evidence="3">
    <location>
        <begin position="138"/>
        <end position="160"/>
    </location>
</feature>
<reference evidence="6" key="1">
    <citation type="submission" date="2018-09" db="EMBL/GenBank/DDBJ databases">
        <authorList>
            <person name="Livingstone P.G."/>
            <person name="Whitworth D.E."/>
        </authorList>
    </citation>
    <scope>NUCLEOTIDE SEQUENCE [LARGE SCALE GENOMIC DNA]</scope>
    <source>
        <strain evidence="6">CA054A</strain>
    </source>
</reference>
<feature type="transmembrane region" description="Helical" evidence="3">
    <location>
        <begin position="319"/>
        <end position="340"/>
    </location>
</feature>
<keyword evidence="6" id="KW-1185">Reference proteome</keyword>